<accession>A0A4Q2RCR3</accession>
<dbReference type="GO" id="GO:0005829">
    <property type="term" value="C:cytosol"/>
    <property type="evidence" value="ECO:0007669"/>
    <property type="project" value="TreeGrafter"/>
</dbReference>
<dbReference type="PRINTS" id="PR00039">
    <property type="entry name" value="HTHLYSR"/>
</dbReference>
<dbReference type="EMBL" id="QYBC01000007">
    <property type="protein sequence ID" value="RYB05310.1"/>
    <property type="molecule type" value="Genomic_DNA"/>
</dbReference>
<evidence type="ECO:0000313" key="6">
    <source>
        <dbReference type="EMBL" id="RYB05310.1"/>
    </source>
</evidence>
<comment type="caution">
    <text evidence="6">The sequence shown here is derived from an EMBL/GenBank/DDBJ whole genome shotgun (WGS) entry which is preliminary data.</text>
</comment>
<dbReference type="GO" id="GO:0003677">
    <property type="term" value="F:DNA binding"/>
    <property type="evidence" value="ECO:0007669"/>
    <property type="project" value="UniProtKB-KW"/>
</dbReference>
<gene>
    <name evidence="6" type="ORF">D3272_10205</name>
</gene>
<dbReference type="SUPFAM" id="SSF53850">
    <property type="entry name" value="Periplasmic binding protein-like II"/>
    <property type="match status" value="1"/>
</dbReference>
<keyword evidence="2" id="KW-0805">Transcription regulation</keyword>
<dbReference type="AlphaFoldDB" id="A0A4Q2RCR3"/>
<protein>
    <submittedName>
        <fullName evidence="6">LysR family transcriptional regulator</fullName>
    </submittedName>
</protein>
<dbReference type="GO" id="GO:0003700">
    <property type="term" value="F:DNA-binding transcription factor activity"/>
    <property type="evidence" value="ECO:0007669"/>
    <property type="project" value="InterPro"/>
</dbReference>
<evidence type="ECO:0000259" key="5">
    <source>
        <dbReference type="PROSITE" id="PS50931"/>
    </source>
</evidence>
<dbReference type="PANTHER" id="PTHR30419">
    <property type="entry name" value="HTH-TYPE TRANSCRIPTIONAL REGULATOR YBHD"/>
    <property type="match status" value="1"/>
</dbReference>
<dbReference type="Gene3D" id="3.40.190.10">
    <property type="entry name" value="Periplasmic binding protein-like II"/>
    <property type="match status" value="2"/>
</dbReference>
<dbReference type="InterPro" id="IPR005119">
    <property type="entry name" value="LysR_subst-bd"/>
</dbReference>
<keyword evidence="3" id="KW-0238">DNA-binding</keyword>
<organism evidence="6 7">
    <name type="scientific">Lichenibacterium ramalinae</name>
    <dbReference type="NCBI Taxonomy" id="2316527"/>
    <lineage>
        <taxon>Bacteria</taxon>
        <taxon>Pseudomonadati</taxon>
        <taxon>Pseudomonadota</taxon>
        <taxon>Alphaproteobacteria</taxon>
        <taxon>Hyphomicrobiales</taxon>
        <taxon>Lichenihabitantaceae</taxon>
        <taxon>Lichenibacterium</taxon>
    </lineage>
</organism>
<dbReference type="PANTHER" id="PTHR30419:SF8">
    <property type="entry name" value="NITROGEN ASSIMILATION TRANSCRIPTIONAL ACTIVATOR-RELATED"/>
    <property type="match status" value="1"/>
</dbReference>
<name>A0A4Q2RCR3_9HYPH</name>
<dbReference type="OrthoDB" id="8437302at2"/>
<dbReference type="InterPro" id="IPR036390">
    <property type="entry name" value="WH_DNA-bd_sf"/>
</dbReference>
<evidence type="ECO:0000256" key="2">
    <source>
        <dbReference type="ARBA" id="ARBA00023015"/>
    </source>
</evidence>
<sequence>MKATPHQLLCFQAVAETGSFSAAARRLGLSQPALSRTVRLLEEALGARLFDRNTRNVALTPVGAELRPIAERLGAEFGGAYGELARFVAGGRGRVTVAALPSIAAVLLPAAIAALAADRPDVEVLIADALSGPVLDAVRDGRAEIGLTVQPPPSAQLDYRPLLSDAFGLVCRDDDPLAARDGPAWSVFAQRPFVAMAPASSVRLMTDAVFLQAGLAVTPLFQCAFLGTAGRLVAAGLGITALPRLTLPLAAPPGLAWRPLARPATRRQMGIVTRANRSLSPAAAVLLDLIVAEARRAASLSEADGP</sequence>
<dbReference type="InterPro" id="IPR050950">
    <property type="entry name" value="HTH-type_LysR_regulators"/>
</dbReference>
<dbReference type="CDD" id="cd08440">
    <property type="entry name" value="PBP2_LTTR_like_4"/>
    <property type="match status" value="1"/>
</dbReference>
<dbReference type="FunFam" id="1.10.10.10:FF:000001">
    <property type="entry name" value="LysR family transcriptional regulator"/>
    <property type="match status" value="1"/>
</dbReference>
<dbReference type="Pfam" id="PF03466">
    <property type="entry name" value="LysR_substrate"/>
    <property type="match status" value="1"/>
</dbReference>
<keyword evidence="4" id="KW-0804">Transcription</keyword>
<reference evidence="6 7" key="1">
    <citation type="submission" date="2018-09" db="EMBL/GenBank/DDBJ databases">
        <authorList>
            <person name="Grouzdev D.S."/>
            <person name="Krutkina M.S."/>
        </authorList>
    </citation>
    <scope>NUCLEOTIDE SEQUENCE [LARGE SCALE GENOMIC DNA]</scope>
    <source>
        <strain evidence="6 7">RmlP001</strain>
    </source>
</reference>
<evidence type="ECO:0000256" key="1">
    <source>
        <dbReference type="ARBA" id="ARBA00009437"/>
    </source>
</evidence>
<reference evidence="6 7" key="2">
    <citation type="submission" date="2019-02" db="EMBL/GenBank/DDBJ databases">
        <title>'Lichenibacterium ramalinii' gen. nov. sp. nov., 'Lichenibacterium minor' gen. nov. sp. nov.</title>
        <authorList>
            <person name="Pankratov T."/>
        </authorList>
    </citation>
    <scope>NUCLEOTIDE SEQUENCE [LARGE SCALE GENOMIC DNA]</scope>
    <source>
        <strain evidence="6 7">RmlP001</strain>
    </source>
</reference>
<evidence type="ECO:0000256" key="3">
    <source>
        <dbReference type="ARBA" id="ARBA00023125"/>
    </source>
</evidence>
<dbReference type="Pfam" id="PF00126">
    <property type="entry name" value="HTH_1"/>
    <property type="match status" value="1"/>
</dbReference>
<dbReference type="InterPro" id="IPR036388">
    <property type="entry name" value="WH-like_DNA-bd_sf"/>
</dbReference>
<feature type="domain" description="HTH lysR-type" evidence="5">
    <location>
        <begin position="1"/>
        <end position="60"/>
    </location>
</feature>
<keyword evidence="7" id="KW-1185">Reference proteome</keyword>
<dbReference type="Gene3D" id="1.10.10.10">
    <property type="entry name" value="Winged helix-like DNA-binding domain superfamily/Winged helix DNA-binding domain"/>
    <property type="match status" value="1"/>
</dbReference>
<evidence type="ECO:0000313" key="7">
    <source>
        <dbReference type="Proteomes" id="UP000289411"/>
    </source>
</evidence>
<dbReference type="RefSeq" id="WP_129219061.1">
    <property type="nucleotide sequence ID" value="NZ_QYBC01000007.1"/>
</dbReference>
<comment type="similarity">
    <text evidence="1">Belongs to the LysR transcriptional regulatory family.</text>
</comment>
<evidence type="ECO:0000256" key="4">
    <source>
        <dbReference type="ARBA" id="ARBA00023163"/>
    </source>
</evidence>
<dbReference type="InterPro" id="IPR000847">
    <property type="entry name" value="LysR_HTH_N"/>
</dbReference>
<dbReference type="Proteomes" id="UP000289411">
    <property type="component" value="Unassembled WGS sequence"/>
</dbReference>
<dbReference type="SUPFAM" id="SSF46785">
    <property type="entry name" value="Winged helix' DNA-binding domain"/>
    <property type="match status" value="1"/>
</dbReference>
<proteinExistence type="inferred from homology"/>
<dbReference type="PROSITE" id="PS50931">
    <property type="entry name" value="HTH_LYSR"/>
    <property type="match status" value="1"/>
</dbReference>